<protein>
    <submittedName>
        <fullName evidence="1">Uncharacterized protein</fullName>
    </submittedName>
</protein>
<evidence type="ECO:0000313" key="1">
    <source>
        <dbReference type="EMBL" id="GMJ13897.1"/>
    </source>
</evidence>
<organism evidence="1 2">
    <name type="scientific">Hibiscus trionum</name>
    <name type="common">Flower of an hour</name>
    <dbReference type="NCBI Taxonomy" id="183268"/>
    <lineage>
        <taxon>Eukaryota</taxon>
        <taxon>Viridiplantae</taxon>
        <taxon>Streptophyta</taxon>
        <taxon>Embryophyta</taxon>
        <taxon>Tracheophyta</taxon>
        <taxon>Spermatophyta</taxon>
        <taxon>Magnoliopsida</taxon>
        <taxon>eudicotyledons</taxon>
        <taxon>Gunneridae</taxon>
        <taxon>Pentapetalae</taxon>
        <taxon>rosids</taxon>
        <taxon>malvids</taxon>
        <taxon>Malvales</taxon>
        <taxon>Malvaceae</taxon>
        <taxon>Malvoideae</taxon>
        <taxon>Hibiscus</taxon>
    </lineage>
</organism>
<dbReference type="AlphaFoldDB" id="A0A9W7JEU4"/>
<evidence type="ECO:0000313" key="2">
    <source>
        <dbReference type="Proteomes" id="UP001165190"/>
    </source>
</evidence>
<dbReference type="EMBL" id="BSYR01000065">
    <property type="protein sequence ID" value="GMJ13897.1"/>
    <property type="molecule type" value="Genomic_DNA"/>
</dbReference>
<comment type="caution">
    <text evidence="1">The sequence shown here is derived from an EMBL/GenBank/DDBJ whole genome shotgun (WGS) entry which is preliminary data.</text>
</comment>
<dbReference type="Proteomes" id="UP001165190">
    <property type="component" value="Unassembled WGS sequence"/>
</dbReference>
<name>A0A9W7JEU4_HIBTR</name>
<keyword evidence="2" id="KW-1185">Reference proteome</keyword>
<sequence length="67" mass="7824">MKMEHSFYVDPQGLAGGLALWWTGEANITILRYDKNYIDTKIVLQEGEAWFGTFIYGSPYREERQAF</sequence>
<reference evidence="1" key="1">
    <citation type="submission" date="2023-05" db="EMBL/GenBank/DDBJ databases">
        <title>Genome and transcriptome analyses reveal genes involved in the formation of fine ridges on petal epidermal cells in Hibiscus trionum.</title>
        <authorList>
            <person name="Koshimizu S."/>
            <person name="Masuda S."/>
            <person name="Ishii T."/>
            <person name="Shirasu K."/>
            <person name="Hoshino A."/>
            <person name="Arita M."/>
        </authorList>
    </citation>
    <scope>NUCLEOTIDE SEQUENCE</scope>
    <source>
        <strain evidence="1">Hamamatsu line</strain>
    </source>
</reference>
<gene>
    <name evidence="1" type="ORF">HRI_005058900</name>
</gene>
<proteinExistence type="predicted"/>
<accession>A0A9W7JEU4</accession>